<evidence type="ECO:0000313" key="3">
    <source>
        <dbReference type="EMBL" id="RFA17004.1"/>
    </source>
</evidence>
<feature type="compositionally biased region" description="Gly residues" evidence="1">
    <location>
        <begin position="495"/>
        <end position="515"/>
    </location>
</feature>
<evidence type="ECO:0008006" key="5">
    <source>
        <dbReference type="Google" id="ProtNLM"/>
    </source>
</evidence>
<dbReference type="Proteomes" id="UP000256541">
    <property type="component" value="Unassembled WGS sequence"/>
</dbReference>
<feature type="compositionally biased region" description="Low complexity" evidence="1">
    <location>
        <begin position="479"/>
        <end position="494"/>
    </location>
</feature>
<feature type="region of interest" description="Disordered" evidence="1">
    <location>
        <begin position="466"/>
        <end position="518"/>
    </location>
</feature>
<name>A0A3E0W3R2_9MICO</name>
<proteinExistence type="predicted"/>
<evidence type="ECO:0000256" key="2">
    <source>
        <dbReference type="SAM" id="Phobius"/>
    </source>
</evidence>
<dbReference type="Pfam" id="PF07676">
    <property type="entry name" value="PD40"/>
    <property type="match status" value="2"/>
</dbReference>
<reference evidence="3 4" key="1">
    <citation type="submission" date="2017-04" db="EMBL/GenBank/DDBJ databases">
        <title>Comparative genome analysis of Subtercola boreus.</title>
        <authorList>
            <person name="Cho Y.-J."/>
            <person name="Cho A."/>
            <person name="Kim O.-S."/>
            <person name="Lee J.-I."/>
        </authorList>
    </citation>
    <scope>NUCLEOTIDE SEQUENCE [LARGE SCALE GENOMIC DNA]</scope>
    <source>
        <strain evidence="3 4">P27479</strain>
    </source>
</reference>
<protein>
    <recommendedName>
        <fullName evidence="5">Gram-positive cocci surface proteins LPxTG domain-containing protein</fullName>
    </recommendedName>
</protein>
<feature type="transmembrane region" description="Helical" evidence="2">
    <location>
        <begin position="528"/>
        <end position="547"/>
    </location>
</feature>
<dbReference type="InterPro" id="IPR011042">
    <property type="entry name" value="6-blade_b-propeller_TolB-like"/>
</dbReference>
<dbReference type="EMBL" id="NBXB01000006">
    <property type="protein sequence ID" value="RFA17004.1"/>
    <property type="molecule type" value="Genomic_DNA"/>
</dbReference>
<sequence length="565" mass="56808">MPQPTLSASRLRRLIALGGAAVAVGAVSLCASGAALAVLPALEQTVMTSVTPASPPVAGDHASGESSVSSNGRFVAFSSLSDDLVSVGNHEKSQVYKRDQLTGVTTLVSAAMAGTDSANADATDPSISADGRFVSFTSSAHNLALPLDLADDHKQVFIRDTVTGMTRKISLTPRQLSGGNGDSEWSSISADGSRVAFQSAATNILPGLATTDTQVYIAQNATDPAIQLGSARQGVGITLPNDDSTHPSLSGDGQSVAFVSAASDITAKAGNGQTQIYLRSLSASTTSLLSYTARDRNEFGLGPSDHPSVSFDGSRVAYDSKALDLVTAGVNRSRQVYLNDRITEKNILVTFNSANTLSAAGDSSVPSISGKGDVVAFTSMSQDLTTVPTFAKTQAYIRSVDTSTTRMVSVQRANPAAGGTADSNQAAVSGDGNYVGFTSLAPGLAETAASLDTQTYLRAMGAVAPPTTTPATPVPTPTVAPTGSPSATGVPPTGGSAGGGERGAGGSRGGLGSGGTQLASTGMSQAPIILAGVAAAALALVGGSILFGSRAARRKKQAAHPADSE</sequence>
<evidence type="ECO:0000313" key="4">
    <source>
        <dbReference type="Proteomes" id="UP000256541"/>
    </source>
</evidence>
<comment type="caution">
    <text evidence="3">The sequence shown here is derived from an EMBL/GenBank/DDBJ whole genome shotgun (WGS) entry which is preliminary data.</text>
</comment>
<gene>
    <name evidence="3" type="ORF">B7R22_01505</name>
</gene>
<dbReference type="AlphaFoldDB" id="A0A3E0W3R2"/>
<evidence type="ECO:0000256" key="1">
    <source>
        <dbReference type="SAM" id="MobiDB-lite"/>
    </source>
</evidence>
<dbReference type="SUPFAM" id="SSF82171">
    <property type="entry name" value="DPP6 N-terminal domain-like"/>
    <property type="match status" value="1"/>
</dbReference>
<accession>A0A3E0W3R2</accession>
<keyword evidence="2" id="KW-1133">Transmembrane helix</keyword>
<organism evidence="3 4">
    <name type="scientific">Subtercola boreus</name>
    <dbReference type="NCBI Taxonomy" id="120213"/>
    <lineage>
        <taxon>Bacteria</taxon>
        <taxon>Bacillati</taxon>
        <taxon>Actinomycetota</taxon>
        <taxon>Actinomycetes</taxon>
        <taxon>Micrococcales</taxon>
        <taxon>Microbacteriaceae</taxon>
        <taxon>Subtercola</taxon>
    </lineage>
</organism>
<keyword evidence="2" id="KW-0472">Membrane</keyword>
<dbReference type="OrthoDB" id="39703at2"/>
<dbReference type="Gene3D" id="2.120.10.30">
    <property type="entry name" value="TolB, C-terminal domain"/>
    <property type="match status" value="1"/>
</dbReference>
<dbReference type="RefSeq" id="WP_116410051.1">
    <property type="nucleotide sequence ID" value="NZ_NBXB01000006.1"/>
</dbReference>
<dbReference type="InterPro" id="IPR011659">
    <property type="entry name" value="WD40"/>
</dbReference>
<keyword evidence="2" id="KW-0812">Transmembrane</keyword>